<feature type="region of interest" description="Disordered" evidence="1">
    <location>
        <begin position="557"/>
        <end position="716"/>
    </location>
</feature>
<dbReference type="InterPro" id="IPR045117">
    <property type="entry name" value="ATXN2-like"/>
</dbReference>
<feature type="compositionally biased region" description="Basic and acidic residues" evidence="1">
    <location>
        <begin position="557"/>
        <end position="582"/>
    </location>
</feature>
<protein>
    <submittedName>
        <fullName evidence="3">Poly(A)-binding protein binding protein</fullName>
    </submittedName>
</protein>
<feature type="compositionally biased region" description="Basic and acidic residues" evidence="1">
    <location>
        <begin position="371"/>
        <end position="385"/>
    </location>
</feature>
<feature type="compositionally biased region" description="Gly residues" evidence="1">
    <location>
        <begin position="657"/>
        <end position="667"/>
    </location>
</feature>
<dbReference type="GO" id="GO:0003729">
    <property type="term" value="F:mRNA binding"/>
    <property type="evidence" value="ECO:0007669"/>
    <property type="project" value="TreeGrafter"/>
</dbReference>
<feature type="compositionally biased region" description="Low complexity" evidence="1">
    <location>
        <begin position="668"/>
        <end position="686"/>
    </location>
</feature>
<feature type="compositionally biased region" description="Polar residues" evidence="1">
    <location>
        <begin position="62"/>
        <end position="83"/>
    </location>
</feature>
<name>A0AAN7W985_9PEZI</name>
<organism evidence="3 4">
    <name type="scientific">Elasticomyces elasticus</name>
    <dbReference type="NCBI Taxonomy" id="574655"/>
    <lineage>
        <taxon>Eukaryota</taxon>
        <taxon>Fungi</taxon>
        <taxon>Dikarya</taxon>
        <taxon>Ascomycota</taxon>
        <taxon>Pezizomycotina</taxon>
        <taxon>Dothideomycetes</taxon>
        <taxon>Dothideomycetidae</taxon>
        <taxon>Mycosphaerellales</taxon>
        <taxon>Teratosphaeriaceae</taxon>
        <taxon>Elasticomyces</taxon>
    </lineage>
</organism>
<evidence type="ECO:0000313" key="3">
    <source>
        <dbReference type="EMBL" id="KAK5697289.1"/>
    </source>
</evidence>
<feature type="compositionally biased region" description="Polar residues" evidence="1">
    <location>
        <begin position="455"/>
        <end position="486"/>
    </location>
</feature>
<feature type="region of interest" description="Disordered" evidence="1">
    <location>
        <begin position="764"/>
        <end position="789"/>
    </location>
</feature>
<feature type="compositionally biased region" description="Basic and acidic residues" evidence="1">
    <location>
        <begin position="395"/>
        <end position="408"/>
    </location>
</feature>
<evidence type="ECO:0000256" key="1">
    <source>
        <dbReference type="SAM" id="MobiDB-lite"/>
    </source>
</evidence>
<dbReference type="SMART" id="SM01272">
    <property type="entry name" value="LsmAD"/>
    <property type="match status" value="1"/>
</dbReference>
<feature type="region of interest" description="Disordered" evidence="1">
    <location>
        <begin position="280"/>
        <end position="308"/>
    </location>
</feature>
<evidence type="ECO:0000313" key="4">
    <source>
        <dbReference type="Proteomes" id="UP001310594"/>
    </source>
</evidence>
<dbReference type="Pfam" id="PF14438">
    <property type="entry name" value="SM-ATX"/>
    <property type="match status" value="1"/>
</dbReference>
<feature type="compositionally biased region" description="Low complexity" evidence="1">
    <location>
        <begin position="694"/>
        <end position="703"/>
    </location>
</feature>
<sequence>MSTPTAATNGSETGAKKGQQQQQQQQRGGAAAGKALDGQRKGNNGSPAATAAGEGGRKQKAWSGTNPTIQPQRSATPNGTSTEKPLPKLPSQAQQQQQQNNNAKQQQSQPSEVNGIPDKHAHDRLLYVLGNCVGLDATISLKSGEQFTGVFTGFSSSTNNTATGKYVLSMVRRTKSPSPPQQQNENAQTNGHATPTPASESSSEEEFVGEGEDHTMAFDIQDTTCLSVDDVVVSAPQQNSSAIQPAGFRTDTDISGAASRAQQPGQQRELQRWDAGADTDVDLSLDSSSGLGGSGGIEGWDQFATNESKFGVGSTYKEEYYTTAIDRSRPGFGKREQEAERIAREMEGESTKNNGVRGGRPGDEEADEEDKYSGVRREPAKDAGAVRESASLLPKRKEGAYVPPRERPITGGPAPGVNGAPWDPAILSTSKPAPKEAAPTIVEPAKEKEEGKSGQPIQTPSATSRDTSRTSQQAAPPTTAESSTQDHISKTIDAFKLFASNEKLKVRQQQELKRAGARQEKNVKLNDLKKFAANFKLNSRVPDDLVPILAKDREKQVAIQRAAEEAAKEAELSPKKSGEKKGASPLGGVREGAGKEGGNKSQVPEVSRGEKLRGAQVLQQQMRNAQGGSAQSPRSPAFPQQGGQQGRNGSGQHQDFGRGGGAVGQVGGMPVQGQQQQQSHAPSSSQAPPPPQLPAVRIPDGPAGWQGGAGAPLSPASRFNINAMEFRPIAANLAGTTPSPKRKGSANTNATAVVAEPIQQKMTSKISSDSFFGKGGKPIEEQDRKDADEEYDPVKRMLAQKDFASEVEKKAVMGNGGVVQPFKTGPTWPGKEGDSFLTVFQKHQLLVEQPAMQVAAQALQHQLPPPHHVQGPPPQGMVGTPSQRHQQYFAGGGQNTPQHGGFADPRMMGQQFGGSVQSSPRFQSAQMAQQFGAQIPPHMQQGGPQMAGPQYGGGGGQYGMSPSMQQRQMMPQQQQQGMMMPQQYGQANGRFQGRRGSKGGQQQQQQQWGGGPDERGQRGGFPAPQHFGGGGGVPMMQTLSQQGHGGQFMNGPPPANMGGGYSPMPHQAQMQGGYSGSPGRPTMMAHSGSHQGFNPQQQQQMHGMHGGPPPPQGPGMQQQGQPFAMGPGGAHPMHWQQQQRQMSGGYGGGPSPQHSGGMTPRSQQALPMLQQGGGGGGHSGLNSPAAVGMGQGGEEVKGG</sequence>
<feature type="domain" description="LsmAD" evidence="2">
    <location>
        <begin position="310"/>
        <end position="378"/>
    </location>
</feature>
<feature type="region of interest" description="Disordered" evidence="1">
    <location>
        <begin position="321"/>
        <end position="487"/>
    </location>
</feature>
<proteinExistence type="predicted"/>
<dbReference type="InterPro" id="IPR009604">
    <property type="entry name" value="LsmAD_domain"/>
</dbReference>
<feature type="region of interest" description="Disordered" evidence="1">
    <location>
        <begin position="987"/>
        <end position="1199"/>
    </location>
</feature>
<dbReference type="GO" id="GO:0034063">
    <property type="term" value="P:stress granule assembly"/>
    <property type="evidence" value="ECO:0007669"/>
    <property type="project" value="TreeGrafter"/>
</dbReference>
<dbReference type="PANTHER" id="PTHR12854">
    <property type="entry name" value="ATAXIN 2-RELATED"/>
    <property type="match status" value="1"/>
</dbReference>
<feature type="region of interest" description="Disordered" evidence="1">
    <location>
        <begin position="173"/>
        <end position="210"/>
    </location>
</feature>
<dbReference type="AlphaFoldDB" id="A0AAN7W985"/>
<dbReference type="Pfam" id="PF06741">
    <property type="entry name" value="LsmAD"/>
    <property type="match status" value="1"/>
</dbReference>
<reference evidence="3" key="1">
    <citation type="submission" date="2023-08" db="EMBL/GenBank/DDBJ databases">
        <title>Black Yeasts Isolated from many extreme environments.</title>
        <authorList>
            <person name="Coleine C."/>
            <person name="Stajich J.E."/>
            <person name="Selbmann L."/>
        </authorList>
    </citation>
    <scope>NUCLEOTIDE SEQUENCE</scope>
    <source>
        <strain evidence="3">CCFEE 5810</strain>
    </source>
</reference>
<dbReference type="GO" id="GO:0010494">
    <property type="term" value="C:cytoplasmic stress granule"/>
    <property type="evidence" value="ECO:0007669"/>
    <property type="project" value="TreeGrafter"/>
</dbReference>
<feature type="compositionally biased region" description="Polar residues" evidence="1">
    <location>
        <begin position="617"/>
        <end position="634"/>
    </location>
</feature>
<accession>A0AAN7W985</accession>
<gene>
    <name evidence="3" type="primary">PBP1</name>
    <name evidence="3" type="ORF">LTR97_007425</name>
</gene>
<dbReference type="InterPro" id="IPR025852">
    <property type="entry name" value="SM_dom_ATX"/>
</dbReference>
<feature type="compositionally biased region" description="Low complexity" evidence="1">
    <location>
        <begin position="16"/>
        <end position="35"/>
    </location>
</feature>
<feature type="compositionally biased region" description="Basic and acidic residues" evidence="1">
    <location>
        <begin position="321"/>
        <end position="350"/>
    </location>
</feature>
<feature type="compositionally biased region" description="Low complexity" evidence="1">
    <location>
        <begin position="1114"/>
        <end position="1125"/>
    </location>
</feature>
<dbReference type="Proteomes" id="UP001310594">
    <property type="component" value="Unassembled WGS sequence"/>
</dbReference>
<dbReference type="EMBL" id="JAVRQU010000011">
    <property type="protein sequence ID" value="KAK5697289.1"/>
    <property type="molecule type" value="Genomic_DNA"/>
</dbReference>
<comment type="caution">
    <text evidence="3">The sequence shown here is derived from an EMBL/GenBank/DDBJ whole genome shotgun (WGS) entry which is preliminary data.</text>
</comment>
<feature type="compositionally biased region" description="Basic and acidic residues" evidence="1">
    <location>
        <begin position="777"/>
        <end position="789"/>
    </location>
</feature>
<feature type="compositionally biased region" description="Polar residues" evidence="1">
    <location>
        <begin position="1152"/>
        <end position="1165"/>
    </location>
</feature>
<feature type="compositionally biased region" description="Polar residues" evidence="1">
    <location>
        <begin position="1"/>
        <end position="12"/>
    </location>
</feature>
<evidence type="ECO:0000259" key="2">
    <source>
        <dbReference type="SMART" id="SM01272"/>
    </source>
</evidence>
<feature type="region of interest" description="Disordered" evidence="1">
    <location>
        <begin position="1"/>
        <end position="117"/>
    </location>
</feature>
<dbReference type="PANTHER" id="PTHR12854:SF7">
    <property type="entry name" value="ATAXIN-2 HOMOLOG"/>
    <property type="match status" value="1"/>
</dbReference>
<feature type="compositionally biased region" description="Polar residues" evidence="1">
    <location>
        <begin position="181"/>
        <end position="198"/>
    </location>
</feature>
<feature type="compositionally biased region" description="Low complexity" evidence="1">
    <location>
        <begin position="89"/>
        <end position="111"/>
    </location>
</feature>
<feature type="compositionally biased region" description="Low complexity" evidence="1">
    <location>
        <begin position="1091"/>
        <end position="1103"/>
    </location>
</feature>